<name>A0A4Y9XVC7_9APHY</name>
<evidence type="ECO:0000313" key="2">
    <source>
        <dbReference type="Proteomes" id="UP000298390"/>
    </source>
</evidence>
<accession>A0A4Y9XVC7</accession>
<dbReference type="Proteomes" id="UP000298390">
    <property type="component" value="Unassembled WGS sequence"/>
</dbReference>
<organism evidence="1 2">
    <name type="scientific">Rhodofomes roseus</name>
    <dbReference type="NCBI Taxonomy" id="34475"/>
    <lineage>
        <taxon>Eukaryota</taxon>
        <taxon>Fungi</taxon>
        <taxon>Dikarya</taxon>
        <taxon>Basidiomycota</taxon>
        <taxon>Agaricomycotina</taxon>
        <taxon>Agaricomycetes</taxon>
        <taxon>Polyporales</taxon>
        <taxon>Rhodofomes</taxon>
    </lineage>
</organism>
<comment type="caution">
    <text evidence="1">The sequence shown here is derived from an EMBL/GenBank/DDBJ whole genome shotgun (WGS) entry which is preliminary data.</text>
</comment>
<dbReference type="EMBL" id="SEKV01000738">
    <property type="protein sequence ID" value="TFY54100.1"/>
    <property type="molecule type" value="Genomic_DNA"/>
</dbReference>
<protein>
    <submittedName>
        <fullName evidence="1">Uncharacterized protein</fullName>
    </submittedName>
</protein>
<reference evidence="1 2" key="1">
    <citation type="submission" date="2019-01" db="EMBL/GenBank/DDBJ databases">
        <title>Genome sequencing of the rare red list fungi Fomitopsis rosea.</title>
        <authorList>
            <person name="Buettner E."/>
            <person name="Kellner H."/>
        </authorList>
    </citation>
    <scope>NUCLEOTIDE SEQUENCE [LARGE SCALE GENOMIC DNA]</scope>
    <source>
        <strain evidence="1 2">DSM 105464</strain>
    </source>
</reference>
<sequence>MEHVHSYNVRLPTKRIEVPSHDLSKQLVEDGTDDALPKAMRIYQASSSKYVLQDVLPSTYRIKASFRFLEIVYNDEARHYKATMPHKADNTETSPFSGGGVLISPLQFDLEVVMPSYFV</sequence>
<evidence type="ECO:0000313" key="1">
    <source>
        <dbReference type="EMBL" id="TFY54100.1"/>
    </source>
</evidence>
<dbReference type="AlphaFoldDB" id="A0A4Y9XVC7"/>
<gene>
    <name evidence="1" type="ORF">EVJ58_g9058</name>
</gene>
<proteinExistence type="predicted"/>